<feature type="transmembrane region" description="Helical" evidence="6">
    <location>
        <begin position="504"/>
        <end position="526"/>
    </location>
</feature>
<feature type="transmembrane region" description="Helical" evidence="6">
    <location>
        <begin position="107"/>
        <end position="124"/>
    </location>
</feature>
<feature type="transmembrane region" description="Helical" evidence="6">
    <location>
        <begin position="845"/>
        <end position="866"/>
    </location>
</feature>
<accession>A0A151IN91</accession>
<feature type="transmembrane region" description="Helical" evidence="6">
    <location>
        <begin position="584"/>
        <end position="613"/>
    </location>
</feature>
<keyword evidence="5 6" id="KW-0472">Membrane</keyword>
<dbReference type="AlphaFoldDB" id="A0A151IN91"/>
<gene>
    <name evidence="7" type="ORF">ALC62_02107</name>
</gene>
<sequence>MSKKLKNRSFFLLMQPLAMKCLYIIALMAMFWVTEVLPLPITGMIPVVLYPLMGIMSTNETCLCYMNDTTMMFMGSLVIAVVIENSGLHMRMALLIIRIIGCSHRRLTLGLFFVTMFISMWISNTAATAMMIPIMETVLIELESQGLGNMFVQKERVADEEGREIKRPTHSTMVYYLVAAYASTLGGIGTIVGSGTNLTLKGFLEKRFPNSPSINFASWMLYSVPPMLLMGLLTWLWLQVMYMGLFRPKSKDARAIDIGQQGERIATSVIEKRYKELGPISWHEFSVGVLFIFVVLLWFFRSPGFMPGWAAYVTNSSVKDSTAAACVTILFFIIPSKLDFLYAFSKDPRKRPTKSSLSLITWKMVNEKMHWSLIFVLGGGFAISAGSTSSGLSEMLGHYLIGLQKINVVAILLIICFFAENVTELTANVAVANIILPVLAEMLVSKNYISLLSFSFFQCVAIKIHPLYLMLPATLCCSFSFHLPVGTPPNAIASAAGHIKTKDFMIAGIGPSIITLVITVIAFSTWGEYVFKLSDFSEWATNLINFLRNIGRFFKIYWKIIFALLWALFLLPFPMIYDYLEVRCAYVVLLMGGYWVTDCFPMAVTSLIPVVMFPALGILSTANTCACYMNDTIMVFIGGLILAIAIEHSNLHLRIALGVMKTVGCSHAKLLGGLCVVTTFISMWVSNTAATAMMVPIIFAVLRELEQVLNNFCALFKAEVDFERPDAPPEIRPTKITKAYLLAAAYCSTFGGTGTLVGTGTNLTFKGIYESIFPEAEGISFTDWMIASFPQMCVNSFLTWLYVRIAYMGYLRPHSKDAQVASIGREGEVVTNQVIQERYKNLGTITFHEIGVATLFFTCVFLWIFRKPGFIRGWSEVITDIDVRDSVPVIFVSILMFFIPKDPSFIYSYSQDPAKRPKRSSEGLITWKVIETKMPWSLMFLLGGGFAISRGSVASGMAKRVGEALVPLRYLPPIVILAVVCLFEGLITEFTSNVGVANITLPVIAQMVNHIENYLSVFQCVAMEIHPMYLMIPATLMCSFSFRLPVGTPPNAIITIAGHIPTSWLIAGGCAPAIYSLIVEVIFFPTWGVFVYGIKDFPAWARYVQVENNTNVLH</sequence>
<organism evidence="7 8">
    <name type="scientific">Cyphomyrmex costatus</name>
    <dbReference type="NCBI Taxonomy" id="456900"/>
    <lineage>
        <taxon>Eukaryota</taxon>
        <taxon>Metazoa</taxon>
        <taxon>Ecdysozoa</taxon>
        <taxon>Arthropoda</taxon>
        <taxon>Hexapoda</taxon>
        <taxon>Insecta</taxon>
        <taxon>Pterygota</taxon>
        <taxon>Neoptera</taxon>
        <taxon>Endopterygota</taxon>
        <taxon>Hymenoptera</taxon>
        <taxon>Apocrita</taxon>
        <taxon>Aculeata</taxon>
        <taxon>Formicoidea</taxon>
        <taxon>Formicidae</taxon>
        <taxon>Myrmicinae</taxon>
        <taxon>Cyphomyrmex</taxon>
    </lineage>
</organism>
<feature type="transmembrane region" description="Helical" evidence="6">
    <location>
        <begin position="371"/>
        <end position="392"/>
    </location>
</feature>
<dbReference type="InterPro" id="IPR001898">
    <property type="entry name" value="SLC13A/DASS"/>
</dbReference>
<feature type="transmembrane region" description="Helical" evidence="6">
    <location>
        <begin position="938"/>
        <end position="958"/>
    </location>
</feature>
<feature type="transmembrane region" description="Helical" evidence="6">
    <location>
        <begin position="321"/>
        <end position="344"/>
    </location>
</feature>
<feature type="transmembrane region" description="Helical" evidence="6">
    <location>
        <begin position="216"/>
        <end position="238"/>
    </location>
</feature>
<keyword evidence="8" id="KW-1185">Reference proteome</keyword>
<evidence type="ECO:0000256" key="2">
    <source>
        <dbReference type="ARBA" id="ARBA00006772"/>
    </source>
</evidence>
<feature type="transmembrane region" description="Helical" evidence="6">
    <location>
        <begin position="886"/>
        <end position="909"/>
    </location>
</feature>
<feature type="transmembrane region" description="Helical" evidence="6">
    <location>
        <begin position="633"/>
        <end position="653"/>
    </location>
</feature>
<feature type="transmembrane region" description="Helical" evidence="6">
    <location>
        <begin position="21"/>
        <end position="49"/>
    </location>
</feature>
<evidence type="ECO:0000256" key="5">
    <source>
        <dbReference type="ARBA" id="ARBA00023136"/>
    </source>
</evidence>
<dbReference type="EMBL" id="KQ976946">
    <property type="protein sequence ID" value="KYN06937.1"/>
    <property type="molecule type" value="Genomic_DNA"/>
</dbReference>
<feature type="transmembrane region" description="Helical" evidence="6">
    <location>
        <begin position="398"/>
        <end position="418"/>
    </location>
</feature>
<evidence type="ECO:0000313" key="7">
    <source>
        <dbReference type="EMBL" id="KYN06937.1"/>
    </source>
</evidence>
<reference evidence="7 8" key="1">
    <citation type="submission" date="2016-03" db="EMBL/GenBank/DDBJ databases">
        <title>Cyphomyrmex costatus WGS genome.</title>
        <authorList>
            <person name="Nygaard S."/>
            <person name="Hu H."/>
            <person name="Boomsma J."/>
            <person name="Zhang G."/>
        </authorList>
    </citation>
    <scope>NUCLEOTIDE SEQUENCE [LARGE SCALE GENOMIC DNA]</scope>
    <source>
        <strain evidence="7">MS0001</strain>
        <tissue evidence="7">Whole body</tissue>
    </source>
</reference>
<feature type="transmembrane region" description="Helical" evidence="6">
    <location>
        <begin position="69"/>
        <end position="86"/>
    </location>
</feature>
<dbReference type="Pfam" id="PF00939">
    <property type="entry name" value="Na_sulph_symp"/>
    <property type="match status" value="2"/>
</dbReference>
<keyword evidence="4 6" id="KW-1133">Transmembrane helix</keyword>
<dbReference type="STRING" id="456900.A0A151IN91"/>
<feature type="transmembrane region" description="Helical" evidence="6">
    <location>
        <begin position="425"/>
        <end position="444"/>
    </location>
</feature>
<proteinExistence type="inferred from homology"/>
<evidence type="ECO:0000313" key="8">
    <source>
        <dbReference type="Proteomes" id="UP000078542"/>
    </source>
</evidence>
<feature type="transmembrane region" description="Helical" evidence="6">
    <location>
        <begin position="970"/>
        <end position="987"/>
    </location>
</feature>
<keyword evidence="3 6" id="KW-0812">Transmembrane</keyword>
<dbReference type="PANTHER" id="PTHR10283">
    <property type="entry name" value="SOLUTE CARRIER FAMILY 13 MEMBER"/>
    <property type="match status" value="1"/>
</dbReference>
<feature type="transmembrane region" description="Helical" evidence="6">
    <location>
        <begin position="556"/>
        <end position="577"/>
    </location>
</feature>
<evidence type="ECO:0000256" key="6">
    <source>
        <dbReference type="SAM" id="Phobius"/>
    </source>
</evidence>
<feature type="transmembrane region" description="Helical" evidence="6">
    <location>
        <begin position="784"/>
        <end position="803"/>
    </location>
</feature>
<dbReference type="Proteomes" id="UP000078542">
    <property type="component" value="Unassembled WGS sequence"/>
</dbReference>
<comment type="similarity">
    <text evidence="2">Belongs to the SLC13A/DASS transporter (TC 2.A.47) family. NADC subfamily.</text>
</comment>
<dbReference type="PANTHER" id="PTHR10283:SF82">
    <property type="entry name" value="SOLUTE CARRIER FAMILY 13 MEMBER 2"/>
    <property type="match status" value="1"/>
</dbReference>
<feature type="transmembrane region" description="Helical" evidence="6">
    <location>
        <begin position="173"/>
        <end position="196"/>
    </location>
</feature>
<evidence type="ECO:0000256" key="1">
    <source>
        <dbReference type="ARBA" id="ARBA00004141"/>
    </source>
</evidence>
<dbReference type="GO" id="GO:0015137">
    <property type="term" value="F:citrate transmembrane transporter activity"/>
    <property type="evidence" value="ECO:0007669"/>
    <property type="project" value="TreeGrafter"/>
</dbReference>
<evidence type="ECO:0000256" key="4">
    <source>
        <dbReference type="ARBA" id="ARBA00022989"/>
    </source>
</evidence>
<feature type="transmembrane region" description="Helical" evidence="6">
    <location>
        <begin position="674"/>
        <end position="702"/>
    </location>
</feature>
<dbReference type="GO" id="GO:0015141">
    <property type="term" value="F:succinate transmembrane transporter activity"/>
    <property type="evidence" value="ECO:0007669"/>
    <property type="project" value="TreeGrafter"/>
</dbReference>
<feature type="transmembrane region" description="Helical" evidence="6">
    <location>
        <begin position="282"/>
        <end position="301"/>
    </location>
</feature>
<dbReference type="GO" id="GO:0005886">
    <property type="term" value="C:plasma membrane"/>
    <property type="evidence" value="ECO:0007669"/>
    <property type="project" value="TreeGrafter"/>
</dbReference>
<name>A0A151IN91_9HYME</name>
<protein>
    <submittedName>
        <fullName evidence="7">Protein I'm not dead yet</fullName>
    </submittedName>
</protein>
<evidence type="ECO:0000256" key="3">
    <source>
        <dbReference type="ARBA" id="ARBA00022692"/>
    </source>
</evidence>
<comment type="subcellular location">
    <subcellularLocation>
        <location evidence="1">Membrane</location>
        <topology evidence="1">Multi-pass membrane protein</topology>
    </subcellularLocation>
</comment>